<gene>
    <name evidence="9" type="ORF">NE237_013177</name>
</gene>
<dbReference type="OrthoDB" id="10253709at2759"/>
<evidence type="ECO:0000256" key="4">
    <source>
        <dbReference type="ARBA" id="ARBA00022692"/>
    </source>
</evidence>
<dbReference type="GO" id="GO:0016020">
    <property type="term" value="C:membrane"/>
    <property type="evidence" value="ECO:0007669"/>
    <property type="project" value="UniProtKB-SubCell"/>
</dbReference>
<dbReference type="PANTHER" id="PTHR45667">
    <property type="entry name" value="S-ADENOSYLMETHIONINE MITOCHONDRIAL CARRIER PROTEIN"/>
    <property type="match status" value="1"/>
</dbReference>
<evidence type="ECO:0000256" key="7">
    <source>
        <dbReference type="ARBA" id="ARBA00023136"/>
    </source>
</evidence>
<reference evidence="9" key="1">
    <citation type="journal article" date="2023" name="Plant J.">
        <title>The genome of the king protea, Protea cynaroides.</title>
        <authorList>
            <person name="Chang J."/>
            <person name="Duong T.A."/>
            <person name="Schoeman C."/>
            <person name="Ma X."/>
            <person name="Roodt D."/>
            <person name="Barker N."/>
            <person name="Li Z."/>
            <person name="Van de Peer Y."/>
            <person name="Mizrachi E."/>
        </authorList>
    </citation>
    <scope>NUCLEOTIDE SEQUENCE</scope>
    <source>
        <tissue evidence="9">Young leaves</tissue>
    </source>
</reference>
<dbReference type="PROSITE" id="PS50920">
    <property type="entry name" value="SOLCAR"/>
    <property type="match status" value="3"/>
</dbReference>
<evidence type="ECO:0000256" key="6">
    <source>
        <dbReference type="ARBA" id="ARBA00022989"/>
    </source>
</evidence>
<comment type="subcellular location">
    <subcellularLocation>
        <location evidence="1">Membrane</location>
        <topology evidence="1">Multi-pass membrane protein</topology>
    </subcellularLocation>
</comment>
<proteinExistence type="inferred from homology"/>
<comment type="similarity">
    <text evidence="2">Belongs to the mitochondrial carrier (TC 2.A.29) family.</text>
</comment>
<dbReference type="InterPro" id="IPR023395">
    <property type="entry name" value="MCP_dom_sf"/>
</dbReference>
<evidence type="ECO:0000256" key="3">
    <source>
        <dbReference type="ARBA" id="ARBA00022448"/>
    </source>
</evidence>
<dbReference type="Gene3D" id="1.50.40.10">
    <property type="entry name" value="Mitochondrial carrier domain"/>
    <property type="match status" value="2"/>
</dbReference>
<name>A0A9Q0H3C7_9MAGN</name>
<keyword evidence="5" id="KW-0677">Repeat</keyword>
<comment type="caution">
    <text evidence="9">The sequence shown here is derived from an EMBL/GenBank/DDBJ whole genome shotgun (WGS) entry which is preliminary data.</text>
</comment>
<evidence type="ECO:0000256" key="2">
    <source>
        <dbReference type="ARBA" id="ARBA00006375"/>
    </source>
</evidence>
<feature type="repeat" description="Solcar" evidence="8">
    <location>
        <begin position="362"/>
        <end position="446"/>
    </location>
</feature>
<keyword evidence="6" id="KW-1133">Transmembrane helix</keyword>
<feature type="repeat" description="Solcar" evidence="8">
    <location>
        <begin position="455"/>
        <end position="538"/>
    </location>
</feature>
<evidence type="ECO:0000256" key="1">
    <source>
        <dbReference type="ARBA" id="ARBA00004141"/>
    </source>
</evidence>
<dbReference type="FunFam" id="1.50.40.10:FF:000080">
    <property type="entry name" value="Mitochondrial substrate carrier protein-like"/>
    <property type="match status" value="1"/>
</dbReference>
<keyword evidence="4 8" id="KW-0812">Transmembrane</keyword>
<organism evidence="9 10">
    <name type="scientific">Protea cynaroides</name>
    <dbReference type="NCBI Taxonomy" id="273540"/>
    <lineage>
        <taxon>Eukaryota</taxon>
        <taxon>Viridiplantae</taxon>
        <taxon>Streptophyta</taxon>
        <taxon>Embryophyta</taxon>
        <taxon>Tracheophyta</taxon>
        <taxon>Spermatophyta</taxon>
        <taxon>Magnoliopsida</taxon>
        <taxon>Proteales</taxon>
        <taxon>Proteaceae</taxon>
        <taxon>Protea</taxon>
    </lineage>
</organism>
<evidence type="ECO:0000256" key="8">
    <source>
        <dbReference type="PROSITE-ProRule" id="PRU00282"/>
    </source>
</evidence>
<keyword evidence="7 8" id="KW-0472">Membrane</keyword>
<evidence type="ECO:0008006" key="11">
    <source>
        <dbReference type="Google" id="ProtNLM"/>
    </source>
</evidence>
<keyword evidence="10" id="KW-1185">Reference proteome</keyword>
<dbReference type="AlphaFoldDB" id="A0A9Q0H3C7"/>
<evidence type="ECO:0000313" key="9">
    <source>
        <dbReference type="EMBL" id="KAJ4956394.1"/>
    </source>
</evidence>
<accession>A0A9Q0H3C7</accession>
<evidence type="ECO:0000256" key="5">
    <source>
        <dbReference type="ARBA" id="ARBA00022737"/>
    </source>
</evidence>
<keyword evidence="3" id="KW-0813">Transport</keyword>
<dbReference type="SUPFAM" id="SSF103506">
    <property type="entry name" value="Mitochondrial carrier"/>
    <property type="match status" value="1"/>
</dbReference>
<feature type="repeat" description="Solcar" evidence="8">
    <location>
        <begin position="549"/>
        <end position="637"/>
    </location>
</feature>
<evidence type="ECO:0000313" key="10">
    <source>
        <dbReference type="Proteomes" id="UP001141806"/>
    </source>
</evidence>
<dbReference type="Pfam" id="PF00153">
    <property type="entry name" value="Mito_carr"/>
    <property type="match status" value="3"/>
</dbReference>
<sequence length="686" mass="75875">MAPYSRKSRNQPSIKNRWTPIQVGSFELVDFGKEENISSHHNSHEKRSKQAESKPSVILNTTQFVSAVGHMWDSAIRPISVFHPKADGKYNDVVCRKENILCCPGGDGNNKLSISADTKCFCIDSLSASFSPFVTNSNFERLKAFHKISLFEPQDGNHRHFSFWRYLQVGHSNMLEESWKRKGLASVGISRALGQIYGWMSEKPFLGLKFPVNVTQVKNQKPGEGCISRVVTVPPDDSCMGSTDFCSNLTQCNDPPSVEIVESVEDAKMSCTSLYTDYFLDADSNSEASGAISRTPSSSLYSDYHIGLSDLGNSAFEECQHKTDVDDDMLENGRRQLKGLIFETEPTQELSSSMPKKSASAIANQRHALAGALAGTCVSLCLHPVDTIKTVIQSCVTDQKSLSHVVRLIISERGVIGLYRGIASNIASSAPISAVYTFTYESVKGALLPIFPKEYYSLVHCMAGGWASVATSFIFTPSERIKQQMQIGSHYQNCWDAFVQILKNGGLRSLYAGWGAVLCRNIPHSIIKFYTYERLKELMMSSAKPNAHPDTLQTLVCGGLAGSTAALFTTPFDVVKTKLQTQSPGSLRQYDGVFHALQEIATREGLGGLYRGLTPRLVMYISQGALFFASYEFLKRIFALERSLTSCAFRKVLLPAESLVENDRQLILQFSNELLKHVFMSCNLAG</sequence>
<protein>
    <recommendedName>
        <fullName evidence="11">Mitochondrial carrier protein</fullName>
    </recommendedName>
</protein>
<dbReference type="EMBL" id="JAMYWD010000011">
    <property type="protein sequence ID" value="KAJ4956394.1"/>
    <property type="molecule type" value="Genomic_DNA"/>
</dbReference>
<dbReference type="Proteomes" id="UP001141806">
    <property type="component" value="Unassembled WGS sequence"/>
</dbReference>
<dbReference type="InterPro" id="IPR018108">
    <property type="entry name" value="MCP_transmembrane"/>
</dbReference>
<dbReference type="FunFam" id="1.50.40.10:FF:000162">
    <property type="entry name" value="Mitochondrial substrate carrier protein-like"/>
    <property type="match status" value="1"/>
</dbReference>